<dbReference type="RefSeq" id="WP_255027047.1">
    <property type="nucleotide sequence ID" value="NZ_JANDHW010000006.1"/>
</dbReference>
<evidence type="ECO:0000313" key="2">
    <source>
        <dbReference type="Proteomes" id="UP001205603"/>
    </source>
</evidence>
<protein>
    <submittedName>
        <fullName evidence="1">Chaperone modulator CbpM</fullName>
    </submittedName>
</protein>
<dbReference type="EMBL" id="JANDHW010000006">
    <property type="protein sequence ID" value="MCP9611918.1"/>
    <property type="molecule type" value="Genomic_DNA"/>
</dbReference>
<proteinExistence type="predicted"/>
<keyword evidence="2" id="KW-1185">Reference proteome</keyword>
<accession>A0ABT1MJP2</accession>
<evidence type="ECO:0000313" key="1">
    <source>
        <dbReference type="EMBL" id="MCP9611918.1"/>
    </source>
</evidence>
<dbReference type="Pfam" id="PF13591">
    <property type="entry name" value="MerR_2"/>
    <property type="match status" value="1"/>
</dbReference>
<name>A0ABT1MJP2_9BACT</name>
<reference evidence="1 2" key="1">
    <citation type="submission" date="2022-07" db="EMBL/GenBank/DDBJ databases">
        <title>Fecal culturing of patients with breast cancer.</title>
        <authorList>
            <person name="Teng N.M.Y."/>
            <person name="Kiu R."/>
            <person name="Evans R."/>
            <person name="Baker D.J."/>
            <person name="Zenner C."/>
            <person name="Robinson S.D."/>
            <person name="Hall L.J."/>
        </authorList>
    </citation>
    <scope>NUCLEOTIDE SEQUENCE [LARGE SCALE GENOMIC DNA]</scope>
    <source>
        <strain evidence="1 2">LH1063</strain>
    </source>
</reference>
<comment type="caution">
    <text evidence="1">The sequence shown here is derived from an EMBL/GenBank/DDBJ whole genome shotgun (WGS) entry which is preliminary data.</text>
</comment>
<gene>
    <name evidence="1" type="ORF">NMU02_07430</name>
</gene>
<dbReference type="Proteomes" id="UP001205603">
    <property type="component" value="Unassembled WGS sequence"/>
</dbReference>
<sequence length="110" mass="13015">MQTDLIIISEYCRVCHVDPDFIGMLEEEGLIELQVIGKDKYITGSQLKDLEKFTRMYYDLSINIEGIDTINHLLNRINSLQQEIMELRSRLHLYRPQFSIQGEEQLLRLK</sequence>
<dbReference type="Gene3D" id="1.10.1660.10">
    <property type="match status" value="1"/>
</dbReference>
<organism evidence="1 2">
    <name type="scientific">Coprobacter tertius</name>
    <dbReference type="NCBI Taxonomy" id="2944915"/>
    <lineage>
        <taxon>Bacteria</taxon>
        <taxon>Pseudomonadati</taxon>
        <taxon>Bacteroidota</taxon>
        <taxon>Bacteroidia</taxon>
        <taxon>Bacteroidales</taxon>
        <taxon>Barnesiellaceae</taxon>
        <taxon>Coprobacter</taxon>
    </lineage>
</organism>